<reference evidence="4 5" key="1">
    <citation type="journal article" date="2013" name="PLoS Genet.">
        <title>Plant-symbiotic fungi as chemical engineers: Multi-genome analysis of the Clavicipitaceae reveals dynamics of alkaloid loci.</title>
        <authorList>
            <person name="Schardl C.L."/>
            <person name="Young C.A."/>
            <person name="Hesse U."/>
            <person name="Amyotte S.G."/>
            <person name="Andreeva K."/>
            <person name="Calie P.J."/>
            <person name="Fleetwood D.J."/>
            <person name="Haws D.C."/>
            <person name="Moore N."/>
            <person name="Oeser B."/>
            <person name="Panaccione D.G."/>
            <person name="Schweri K.K."/>
            <person name="Voisey C.R."/>
            <person name="Farman M.L."/>
            <person name="Jaromczyk J.W."/>
            <person name="Roe B.A."/>
            <person name="O'Sullivan D.M."/>
            <person name="Scott B."/>
            <person name="Tudzynski P."/>
            <person name="An Z."/>
            <person name="Arnaoudova E.G."/>
            <person name="Bullock C.T."/>
            <person name="Charlton N.D."/>
            <person name="Chen L."/>
            <person name="Cox M."/>
            <person name="Dinkins R.D."/>
            <person name="Florea S."/>
            <person name="Glenn A.E."/>
            <person name="Gordon A."/>
            <person name="Gueldener U."/>
            <person name="Harris D.R."/>
            <person name="Hollin W."/>
            <person name="Jaromczyk J."/>
            <person name="Johnson R.D."/>
            <person name="Khan A.K."/>
            <person name="Leistner E."/>
            <person name="Leuchtmann A."/>
            <person name="Li C."/>
            <person name="Liu J."/>
            <person name="Liu J."/>
            <person name="Liu M."/>
            <person name="Mace W."/>
            <person name="Machado C."/>
            <person name="Nagabhyru P."/>
            <person name="Pan J."/>
            <person name="Schmid J."/>
            <person name="Sugawara K."/>
            <person name="Steiner U."/>
            <person name="Takach J.E."/>
            <person name="Tanaka E."/>
            <person name="Webb J.S."/>
            <person name="Wilson E.V."/>
            <person name="Wiseman J.L."/>
            <person name="Yoshida R."/>
            <person name="Zeng Z."/>
        </authorList>
    </citation>
    <scope>NUCLEOTIDE SEQUENCE [LARGE SCALE GENOMIC DNA]</scope>
    <source>
        <strain evidence="4 5">20.1</strain>
    </source>
</reference>
<dbReference type="OrthoDB" id="203678at2759"/>
<dbReference type="VEuPathDB" id="FungiDB:CPUR_04339"/>
<proteinExistence type="inferred from homology"/>
<dbReference type="Pfam" id="PF08700">
    <property type="entry name" value="VPS51_Exo84_N"/>
    <property type="match status" value="1"/>
</dbReference>
<comment type="subcellular location">
    <subcellularLocation>
        <location evidence="2">Golgi apparatus</location>
        <location evidence="2">trans-Golgi network</location>
    </subcellularLocation>
</comment>
<dbReference type="STRING" id="1111077.M1W131"/>
<feature type="compositionally biased region" description="Polar residues" evidence="3">
    <location>
        <begin position="105"/>
        <end position="120"/>
    </location>
</feature>
<evidence type="ECO:0000256" key="2">
    <source>
        <dbReference type="RuleBase" id="RU368010"/>
    </source>
</evidence>
<dbReference type="eggNOG" id="KOG2346">
    <property type="taxonomic scope" value="Eukaryota"/>
</dbReference>
<dbReference type="PANTHER" id="PTHR15954:SF4">
    <property type="entry name" value="VACUOLAR PROTEIN SORTING-ASSOCIATED PROTEIN 51 HOMOLOG"/>
    <property type="match status" value="1"/>
</dbReference>
<dbReference type="GO" id="GO:0032456">
    <property type="term" value="P:endocytic recycling"/>
    <property type="evidence" value="ECO:0007669"/>
    <property type="project" value="TreeGrafter"/>
</dbReference>
<dbReference type="AlphaFoldDB" id="M1W131"/>
<keyword evidence="2" id="KW-0653">Protein transport</keyword>
<dbReference type="GO" id="GO:0000938">
    <property type="term" value="C:GARP complex"/>
    <property type="evidence" value="ECO:0007669"/>
    <property type="project" value="UniProtKB-UniRule"/>
</dbReference>
<dbReference type="GO" id="GO:0016020">
    <property type="term" value="C:membrane"/>
    <property type="evidence" value="ECO:0007669"/>
    <property type="project" value="TreeGrafter"/>
</dbReference>
<keyword evidence="5" id="KW-1185">Reference proteome</keyword>
<evidence type="ECO:0000256" key="3">
    <source>
        <dbReference type="SAM" id="MobiDB-lite"/>
    </source>
</evidence>
<dbReference type="PhylomeDB" id="M1W131"/>
<dbReference type="GO" id="GO:0006869">
    <property type="term" value="P:lipid transport"/>
    <property type="evidence" value="ECO:0007669"/>
    <property type="project" value="UniProtKB-UniRule"/>
</dbReference>
<dbReference type="Proteomes" id="UP000016801">
    <property type="component" value="Unassembled WGS sequence"/>
</dbReference>
<feature type="region of interest" description="Disordered" evidence="3">
    <location>
        <begin position="345"/>
        <end position="365"/>
    </location>
</feature>
<dbReference type="GO" id="GO:0042147">
    <property type="term" value="P:retrograde transport, endosome to Golgi"/>
    <property type="evidence" value="ECO:0007669"/>
    <property type="project" value="UniProtKB-UniRule"/>
</dbReference>
<comment type="caution">
    <text evidence="4">The sequence shown here is derived from an EMBL/GenBank/DDBJ whole genome shotgun (WGS) entry which is preliminary data.</text>
</comment>
<comment type="similarity">
    <text evidence="1 2">Belongs to the VPS51 family.</text>
</comment>
<dbReference type="GO" id="GO:0048193">
    <property type="term" value="P:Golgi vesicle transport"/>
    <property type="evidence" value="ECO:0007669"/>
    <property type="project" value="TreeGrafter"/>
</dbReference>
<dbReference type="InterPro" id="IPR014812">
    <property type="entry name" value="Vps51"/>
</dbReference>
<evidence type="ECO:0000256" key="1">
    <source>
        <dbReference type="ARBA" id="ARBA00006080"/>
    </source>
</evidence>
<feature type="region of interest" description="Disordered" evidence="3">
    <location>
        <begin position="88"/>
        <end position="134"/>
    </location>
</feature>
<name>M1W131_CLAP2</name>
<dbReference type="EMBL" id="CAGA01000022">
    <property type="protein sequence ID" value="CCE30491.1"/>
    <property type="molecule type" value="Genomic_DNA"/>
</dbReference>
<accession>M1W131</accession>
<evidence type="ECO:0000313" key="5">
    <source>
        <dbReference type="Proteomes" id="UP000016801"/>
    </source>
</evidence>
<feature type="compositionally biased region" description="Basic and acidic residues" evidence="3">
    <location>
        <begin position="267"/>
        <end position="278"/>
    </location>
</feature>
<keyword evidence="2" id="KW-0445">Lipid transport</keyword>
<gene>
    <name evidence="4" type="ORF">CPUR_04339</name>
</gene>
<dbReference type="PANTHER" id="PTHR15954">
    <property type="entry name" value="VACUOLAR PROTEIN SORTING-ASSOCIATED PROTEIN 51 HOMOLOG"/>
    <property type="match status" value="1"/>
</dbReference>
<evidence type="ECO:0000313" key="4">
    <source>
        <dbReference type="EMBL" id="CCE30491.1"/>
    </source>
</evidence>
<comment type="subunit">
    <text evidence="2">Component of the Golgi-associated retrograde protein (GARP) complex.</text>
</comment>
<dbReference type="GO" id="GO:1990745">
    <property type="term" value="C:EARP complex"/>
    <property type="evidence" value="ECO:0007669"/>
    <property type="project" value="TreeGrafter"/>
</dbReference>
<dbReference type="HOGENOM" id="CLU_043566_1_0_1"/>
<dbReference type="GO" id="GO:0007030">
    <property type="term" value="P:Golgi organization"/>
    <property type="evidence" value="ECO:0007669"/>
    <property type="project" value="UniProtKB-UniRule"/>
</dbReference>
<feature type="region of interest" description="Disordered" evidence="3">
    <location>
        <begin position="257"/>
        <end position="278"/>
    </location>
</feature>
<keyword evidence="2" id="KW-0333">Golgi apparatus</keyword>
<comment type="function">
    <text evidence="2">Acts as component of the GARP complex that is involved in retrograde transport from early and late endosomes to the trans-Golgi network (TGN).</text>
</comment>
<feature type="compositionally biased region" description="Polar residues" evidence="3">
    <location>
        <begin position="349"/>
        <end position="365"/>
    </location>
</feature>
<sequence>MSPRLFASVRVCNVISIEPSVTPSIHLHILYLYMCTPYSVDRQPTEALIARLQRIKHPAQINTHRHLENPHPSMSTIASPRETSVLPLRRLPSSTPTSSGRPSLENTRSGITSPEQTSSALPPLPPLPPSTSKRANRAALREFYKLRAPRIAIGGSEVPASDLDDPEFDAGDYVARVVENSGLEDVLRLYTQVVGELRALDAEKKALVYDNYSKLITATETIRKLRANMDPLNPMASTLDPAIAQIYSQASSIREKLRESVPPPDSDQGRARAAELRRQRSRHLAAEALATPNRLRHLVREGKVQEAKRQWEMPKRLLVAWLERGIGGADVQAVIDEGDAVFQPKSARVQANSPESSSQDPPSNG</sequence>
<feature type="compositionally biased region" description="Low complexity" evidence="3">
    <location>
        <begin position="88"/>
        <end position="104"/>
    </location>
</feature>
<dbReference type="GO" id="GO:0005829">
    <property type="term" value="C:cytosol"/>
    <property type="evidence" value="ECO:0007669"/>
    <property type="project" value="GOC"/>
</dbReference>
<dbReference type="GO" id="GO:0015031">
    <property type="term" value="P:protein transport"/>
    <property type="evidence" value="ECO:0007669"/>
    <property type="project" value="UniProtKB-UniRule"/>
</dbReference>
<keyword evidence="2" id="KW-0813">Transport</keyword>
<organism evidence="4 5">
    <name type="scientific">Claviceps purpurea (strain 20.1)</name>
    <name type="common">Ergot fungus</name>
    <name type="synonym">Sphacelia segetum</name>
    <dbReference type="NCBI Taxonomy" id="1111077"/>
    <lineage>
        <taxon>Eukaryota</taxon>
        <taxon>Fungi</taxon>
        <taxon>Dikarya</taxon>
        <taxon>Ascomycota</taxon>
        <taxon>Pezizomycotina</taxon>
        <taxon>Sordariomycetes</taxon>
        <taxon>Hypocreomycetidae</taxon>
        <taxon>Hypocreales</taxon>
        <taxon>Clavicipitaceae</taxon>
        <taxon>Claviceps</taxon>
    </lineage>
</organism>
<protein>
    <recommendedName>
        <fullName evidence="2">Vacuolar protein sorting-associated protein 51 homolog</fullName>
    </recommendedName>
</protein>